<dbReference type="AlphaFoldDB" id="A0A327QAD1"/>
<evidence type="ECO:0000313" key="1">
    <source>
        <dbReference type="EMBL" id="RAJ01499.1"/>
    </source>
</evidence>
<proteinExistence type="predicted"/>
<keyword evidence="2" id="KW-1185">Reference proteome</keyword>
<evidence type="ECO:0000313" key="2">
    <source>
        <dbReference type="Proteomes" id="UP000249547"/>
    </source>
</evidence>
<protein>
    <submittedName>
        <fullName evidence="1">Uncharacterized protein</fullName>
    </submittedName>
</protein>
<sequence>MIKKSTPHLGICILLDLIGCASYAVPVLGEVLDVIWAPVAAILYYRMFKGTIGTFGGLFTFIEELFPGTDVIPSFTLGWIIHFFANRHKSVPFNTAK</sequence>
<comment type="caution">
    <text evidence="1">The sequence shown here is derived from an EMBL/GenBank/DDBJ whole genome shotgun (WGS) entry which is preliminary data.</text>
</comment>
<dbReference type="OrthoDB" id="1144067at2"/>
<dbReference type="Proteomes" id="UP000249547">
    <property type="component" value="Unassembled WGS sequence"/>
</dbReference>
<accession>A0A327QAD1</accession>
<reference evidence="1 2" key="1">
    <citation type="submission" date="2018-06" db="EMBL/GenBank/DDBJ databases">
        <title>Genomic Encyclopedia of Archaeal and Bacterial Type Strains, Phase II (KMG-II): from individual species to whole genera.</title>
        <authorList>
            <person name="Goeker M."/>
        </authorList>
    </citation>
    <scope>NUCLEOTIDE SEQUENCE [LARGE SCALE GENOMIC DNA]</scope>
    <source>
        <strain evidence="1 2">DSM 23857</strain>
    </source>
</reference>
<dbReference type="EMBL" id="QLLL01000007">
    <property type="protein sequence ID" value="RAJ01499.1"/>
    <property type="molecule type" value="Genomic_DNA"/>
</dbReference>
<gene>
    <name evidence="1" type="ORF">LX64_03714</name>
</gene>
<organism evidence="1 2">
    <name type="scientific">Chitinophaga skermanii</name>
    <dbReference type="NCBI Taxonomy" id="331697"/>
    <lineage>
        <taxon>Bacteria</taxon>
        <taxon>Pseudomonadati</taxon>
        <taxon>Bacteroidota</taxon>
        <taxon>Chitinophagia</taxon>
        <taxon>Chitinophagales</taxon>
        <taxon>Chitinophagaceae</taxon>
        <taxon>Chitinophaga</taxon>
    </lineage>
</organism>
<name>A0A327QAD1_9BACT</name>